<dbReference type="Gene3D" id="1.10.10.1110">
    <property type="entry name" value="Methyltransferase PG1098, N-terminal domain"/>
    <property type="match status" value="1"/>
</dbReference>
<proteinExistence type="predicted"/>
<comment type="caution">
    <text evidence="3">The sequence shown here is derived from an EMBL/GenBank/DDBJ whole genome shotgun (WGS) entry which is preliminary data.</text>
</comment>
<dbReference type="InterPro" id="IPR029063">
    <property type="entry name" value="SAM-dependent_MTases_sf"/>
</dbReference>
<evidence type="ECO:0000259" key="1">
    <source>
        <dbReference type="Pfam" id="PF18096"/>
    </source>
</evidence>
<dbReference type="GO" id="GO:0008168">
    <property type="term" value="F:methyltransferase activity"/>
    <property type="evidence" value="ECO:0007669"/>
    <property type="project" value="UniProtKB-KW"/>
</dbReference>
<dbReference type="InterPro" id="IPR054168">
    <property type="entry name" value="PG_1098_Fer"/>
</dbReference>
<dbReference type="RefSeq" id="WP_377767726.1">
    <property type="nucleotide sequence ID" value="NZ_JBHULB010000075.1"/>
</dbReference>
<dbReference type="InterPro" id="IPR041497">
    <property type="entry name" value="Thump-like"/>
</dbReference>
<dbReference type="SUPFAM" id="SSF53335">
    <property type="entry name" value="S-adenosyl-L-methionine-dependent methyltransferases"/>
    <property type="match status" value="1"/>
</dbReference>
<keyword evidence="3" id="KW-0489">Methyltransferase</keyword>
<organism evidence="3 4">
    <name type="scientific">Croceitalea marina</name>
    <dbReference type="NCBI Taxonomy" id="1775166"/>
    <lineage>
        <taxon>Bacteria</taxon>
        <taxon>Pseudomonadati</taxon>
        <taxon>Bacteroidota</taxon>
        <taxon>Flavobacteriia</taxon>
        <taxon>Flavobacteriales</taxon>
        <taxon>Flavobacteriaceae</taxon>
        <taxon>Croceitalea</taxon>
    </lineage>
</organism>
<dbReference type="Pfam" id="PF18096">
    <property type="entry name" value="Thump_like"/>
    <property type="match status" value="1"/>
</dbReference>
<sequence length="392" mass="44475">MNKSILNTGVQEFIQNNWNADIMSVLLKKQQFEGVSQKELAEQLEAKKKCQSKLPTWFTVPLLYYPNKLNIEQTSSEQTAEYKASLVHGKTLLDVTGGLGVDSYFFSKKMSTITHCELDQNLSKIATHNFKILDVKNITFKAENGVESLRHSDTNFDWVFADPSRRNEAKGKVFLLKDCLPNIPDELDAIFEKTKNVLIKSAPLLDIKQGILELQFVKEIHVVAVKNEVKELLWILEKEYEGDIKLKTVNLLKEGQQHFNFKLSEEKKALSKLSLPATYLYEPNAAILKSGGFKSVGKALGLQKLHEHSHLYTSDTLVDFPGRVFKIKTVVPYNKKAVLKLAINKANVTTRNFPEAVATIRKKLKIKDGGEDYLFFTTDINNLCIVIHCQKV</sequence>
<evidence type="ECO:0000313" key="4">
    <source>
        <dbReference type="Proteomes" id="UP001597526"/>
    </source>
</evidence>
<accession>A0ABW5MZ61</accession>
<dbReference type="Proteomes" id="UP001597526">
    <property type="component" value="Unassembled WGS sequence"/>
</dbReference>
<keyword evidence="4" id="KW-1185">Reference proteome</keyword>
<name>A0ABW5MZ61_9FLAO</name>
<evidence type="ECO:0000259" key="2">
    <source>
        <dbReference type="Pfam" id="PF22013"/>
    </source>
</evidence>
<dbReference type="EMBL" id="JBHULB010000075">
    <property type="protein sequence ID" value="MFD2588194.1"/>
    <property type="molecule type" value="Genomic_DNA"/>
</dbReference>
<keyword evidence="3" id="KW-0808">Transferase</keyword>
<feature type="domain" description="THUMP-like" evidence="1">
    <location>
        <begin position="322"/>
        <end position="391"/>
    </location>
</feature>
<reference evidence="4" key="1">
    <citation type="journal article" date="2019" name="Int. J. Syst. Evol. Microbiol.">
        <title>The Global Catalogue of Microorganisms (GCM) 10K type strain sequencing project: providing services to taxonomists for standard genome sequencing and annotation.</title>
        <authorList>
            <consortium name="The Broad Institute Genomics Platform"/>
            <consortium name="The Broad Institute Genome Sequencing Center for Infectious Disease"/>
            <person name="Wu L."/>
            <person name="Ma J."/>
        </authorList>
    </citation>
    <scope>NUCLEOTIDE SEQUENCE [LARGE SCALE GENOMIC DNA]</scope>
    <source>
        <strain evidence="4">KCTC 52368</strain>
    </source>
</reference>
<protein>
    <submittedName>
        <fullName evidence="3">Class I SAM-dependent methyltransferase</fullName>
    </submittedName>
</protein>
<dbReference type="Gene3D" id="3.40.50.150">
    <property type="entry name" value="Vaccinia Virus protein VP39"/>
    <property type="match status" value="1"/>
</dbReference>
<gene>
    <name evidence="3" type="ORF">ACFSQJ_14740</name>
</gene>
<evidence type="ECO:0000313" key="3">
    <source>
        <dbReference type="EMBL" id="MFD2588194.1"/>
    </source>
</evidence>
<feature type="domain" description="PG-1098 ferredoxin-like" evidence="2">
    <location>
        <begin position="279"/>
        <end position="321"/>
    </location>
</feature>
<dbReference type="GO" id="GO:0032259">
    <property type="term" value="P:methylation"/>
    <property type="evidence" value="ECO:0007669"/>
    <property type="project" value="UniProtKB-KW"/>
</dbReference>
<dbReference type="Pfam" id="PF22013">
    <property type="entry name" value="PG_1098_Fer"/>
    <property type="match status" value="1"/>
</dbReference>